<proteinExistence type="predicted"/>
<organism evidence="1 2">
    <name type="scientific">Kribbella pittospori</name>
    <dbReference type="NCBI Taxonomy" id="722689"/>
    <lineage>
        <taxon>Bacteria</taxon>
        <taxon>Bacillati</taxon>
        <taxon>Actinomycetota</taxon>
        <taxon>Actinomycetes</taxon>
        <taxon>Propionibacteriales</taxon>
        <taxon>Kribbellaceae</taxon>
        <taxon>Kribbella</taxon>
    </lineage>
</organism>
<evidence type="ECO:0000313" key="1">
    <source>
        <dbReference type="EMBL" id="TCC64751.1"/>
    </source>
</evidence>
<dbReference type="AlphaFoldDB" id="A0A4R0KUT7"/>
<keyword evidence="2" id="KW-1185">Reference proteome</keyword>
<sequence length="398" mass="44624">MAKKQKKGWTAAGAARAAREHRTTTAEFLRRAPIARIDRAQRLVDAFELHRSHVGGHEEAAALMLITGLGYPETWQPEHWYEIGETVIDDEAVDLAKADLYILSPQMVDVITAAASSLTEDDLTLLRADDLPCRTGVLVLPRPLLVKTPNGNISDDRAFLWRGPIPMSIPDPATGAFVSKPAVKISTYYDRNGPVEADSFREFAAQARAEGTPLPPLMLDGIQCYPFEFVPSSAQLRNLDAWADNARQSGTAQRRWEEEHGYQENVVLGDYVSGDEIDDPDGRFMLRFLYAFWRLCDQSIAQISEAEVNHSARVTAARVQAPPEVRVVELRSARSASSDADDGESLDRWNHRWVVRMHKVRQWYPSEQRHKVIYRGPYVKGPADKPLIGGEIVRSVTR</sequence>
<protein>
    <submittedName>
        <fullName evidence="1">Uncharacterized protein</fullName>
    </submittedName>
</protein>
<name>A0A4R0KUT7_9ACTN</name>
<reference evidence="1 2" key="1">
    <citation type="submission" date="2019-02" db="EMBL/GenBank/DDBJ databases">
        <title>Kribbella capetownensis sp. nov. and Kribbella speibonae sp. nov., isolated from soil.</title>
        <authorList>
            <person name="Curtis S.M."/>
            <person name="Norton I."/>
            <person name="Everest G.J."/>
            <person name="Meyers P.R."/>
        </authorList>
    </citation>
    <scope>NUCLEOTIDE SEQUENCE [LARGE SCALE GENOMIC DNA]</scope>
    <source>
        <strain evidence="1 2">NRRL B-24813</strain>
    </source>
</reference>
<comment type="caution">
    <text evidence="1">The sequence shown here is derived from an EMBL/GenBank/DDBJ whole genome shotgun (WGS) entry which is preliminary data.</text>
</comment>
<evidence type="ECO:0000313" key="2">
    <source>
        <dbReference type="Proteomes" id="UP000291144"/>
    </source>
</evidence>
<dbReference type="RefSeq" id="WP_131353254.1">
    <property type="nucleotide sequence ID" value="NZ_SJKB01000002.1"/>
</dbReference>
<dbReference type="EMBL" id="SJKB01000002">
    <property type="protein sequence ID" value="TCC64751.1"/>
    <property type="molecule type" value="Genomic_DNA"/>
</dbReference>
<gene>
    <name evidence="1" type="ORF">E0H73_10355</name>
</gene>
<dbReference type="Proteomes" id="UP000291144">
    <property type="component" value="Unassembled WGS sequence"/>
</dbReference>
<accession>A0A4R0KUT7</accession>
<dbReference type="OrthoDB" id="3360929at2"/>